<comment type="caution">
    <text evidence="1">The sequence shown here is derived from an EMBL/GenBank/DDBJ whole genome shotgun (WGS) entry which is preliminary data.</text>
</comment>
<sequence length="447" mass="46246">MPLEAESSRVVIPPATLQTRCIECHFEGLGLLKDKATVARQGLRLSAWTASGLDAEAAGGPSVAAGGSASAYGGFDVIGVADSSGGIGIGAWPVASGPWDSGDAKAEGVANPAAGGVPAVDMAGIAAAAVAIAEGNTDLSGGTAPPEAEKFAKALRDSVATAEEFAKALRDSVATAEEFAKALRDSVATAEEFAKSTAIRGDEAEGLLGTARFRGVGGGFATGTLRVRGGGLLGTAAITWRQRMSLLGCYAIPWRRAEEFAGLSWRFRGDGGGACAALVHEAPRLRSQLGLLKDAPFGKLPMKSLEAHAFPAMVYMLPELAVESCELDEHLAGKEATVDPWRALVDLLQARVVRFQLFVMKAGGAGGFKTVNDEQLERALRGELAPGDIARPPCAGARPLTAAAHQGPLAGVDLIVLPVQRRQPVEKGRIAWGFTVQPTAQKCKMTE</sequence>
<evidence type="ECO:0000313" key="2">
    <source>
        <dbReference type="Proteomes" id="UP001190700"/>
    </source>
</evidence>
<keyword evidence="2" id="KW-1185">Reference proteome</keyword>
<dbReference type="EMBL" id="LGRX02019309">
    <property type="protein sequence ID" value="KAK3258721.1"/>
    <property type="molecule type" value="Genomic_DNA"/>
</dbReference>
<gene>
    <name evidence="1" type="ORF">CYMTET_32248</name>
</gene>
<dbReference type="AlphaFoldDB" id="A0AAE0KS19"/>
<protein>
    <submittedName>
        <fullName evidence="1">Uncharacterized protein</fullName>
    </submittedName>
</protein>
<proteinExistence type="predicted"/>
<accession>A0AAE0KS19</accession>
<organism evidence="1 2">
    <name type="scientific">Cymbomonas tetramitiformis</name>
    <dbReference type="NCBI Taxonomy" id="36881"/>
    <lineage>
        <taxon>Eukaryota</taxon>
        <taxon>Viridiplantae</taxon>
        <taxon>Chlorophyta</taxon>
        <taxon>Pyramimonadophyceae</taxon>
        <taxon>Pyramimonadales</taxon>
        <taxon>Pyramimonadaceae</taxon>
        <taxon>Cymbomonas</taxon>
    </lineage>
</organism>
<evidence type="ECO:0000313" key="1">
    <source>
        <dbReference type="EMBL" id="KAK3258721.1"/>
    </source>
</evidence>
<dbReference type="Proteomes" id="UP001190700">
    <property type="component" value="Unassembled WGS sequence"/>
</dbReference>
<reference evidence="1 2" key="1">
    <citation type="journal article" date="2015" name="Genome Biol. Evol.">
        <title>Comparative Genomics of a Bacterivorous Green Alga Reveals Evolutionary Causalities and Consequences of Phago-Mixotrophic Mode of Nutrition.</title>
        <authorList>
            <person name="Burns J.A."/>
            <person name="Paasch A."/>
            <person name="Narechania A."/>
            <person name="Kim E."/>
        </authorList>
    </citation>
    <scope>NUCLEOTIDE SEQUENCE [LARGE SCALE GENOMIC DNA]</scope>
    <source>
        <strain evidence="1 2">PLY_AMNH</strain>
    </source>
</reference>
<name>A0AAE0KS19_9CHLO</name>